<accession>A0ABU8EZY4</accession>
<name>A0ABU8EZY4_9BACI</name>
<gene>
    <name evidence="1" type="ORF">WAX74_01445</name>
</gene>
<dbReference type="EMBL" id="JBAWSY010000001">
    <property type="protein sequence ID" value="MEI4768318.1"/>
    <property type="molecule type" value="Genomic_DNA"/>
</dbReference>
<proteinExistence type="predicted"/>
<evidence type="ECO:0000313" key="2">
    <source>
        <dbReference type="Proteomes" id="UP001364890"/>
    </source>
</evidence>
<sequence length="196" mass="23000">MISEKLNKKIKEANGEVINLLMEEKEFAERKQLISADQKVIITEKNEQYTNAIIERLDKETDESVSKGTIEFLRAPLSHFKEKQNEYVYIESESFDVINIDAIALEFDEVFEVYTAMFGLALQKKFGASIRDYLDQHFDSQKMNYSLMFSGEDGLWEVNLPLNYIAGFKEDFTIEQTYQFLYSFIFSLVEWVENNK</sequence>
<keyword evidence="2" id="KW-1185">Reference proteome</keyword>
<keyword evidence="1" id="KW-0808">Transferase</keyword>
<reference evidence="1 2" key="1">
    <citation type="submission" date="2024-01" db="EMBL/GenBank/DDBJ databases">
        <title>Seven novel Bacillus-like species.</title>
        <authorList>
            <person name="Liu G."/>
        </authorList>
    </citation>
    <scope>NUCLEOTIDE SEQUENCE [LARGE SCALE GENOMIC DNA]</scope>
    <source>
        <strain evidence="1 2">FJAT-51614</strain>
    </source>
</reference>
<dbReference type="Proteomes" id="UP001364890">
    <property type="component" value="Unassembled WGS sequence"/>
</dbReference>
<keyword evidence="1" id="KW-0032">Aminotransferase</keyword>
<organism evidence="1 2">
    <name type="scientific">Psychrobacillus mangrovi</name>
    <dbReference type="NCBI Taxonomy" id="3117745"/>
    <lineage>
        <taxon>Bacteria</taxon>
        <taxon>Bacillati</taxon>
        <taxon>Bacillota</taxon>
        <taxon>Bacilli</taxon>
        <taxon>Bacillales</taxon>
        <taxon>Bacillaceae</taxon>
        <taxon>Psychrobacillus</taxon>
    </lineage>
</organism>
<dbReference type="GO" id="GO:0008483">
    <property type="term" value="F:transaminase activity"/>
    <property type="evidence" value="ECO:0007669"/>
    <property type="project" value="UniProtKB-KW"/>
</dbReference>
<evidence type="ECO:0000313" key="1">
    <source>
        <dbReference type="EMBL" id="MEI4768318.1"/>
    </source>
</evidence>
<dbReference type="RefSeq" id="WP_336495880.1">
    <property type="nucleotide sequence ID" value="NZ_JBAWSY010000001.1"/>
</dbReference>
<protein>
    <submittedName>
        <fullName evidence="1">Branched-chain amino acid aminotransferase</fullName>
    </submittedName>
</protein>
<comment type="caution">
    <text evidence="1">The sequence shown here is derived from an EMBL/GenBank/DDBJ whole genome shotgun (WGS) entry which is preliminary data.</text>
</comment>